<dbReference type="InterPro" id="IPR019734">
    <property type="entry name" value="TPR_rpt"/>
</dbReference>
<evidence type="ECO:0000313" key="3">
    <source>
        <dbReference type="EMBL" id="RIA81168.1"/>
    </source>
</evidence>
<dbReference type="Gene3D" id="2.170.270.10">
    <property type="entry name" value="SET domain"/>
    <property type="match status" value="1"/>
</dbReference>
<dbReference type="EMBL" id="QKYT01000837">
    <property type="protein sequence ID" value="RIA81168.1"/>
    <property type="molecule type" value="Genomic_DNA"/>
</dbReference>
<reference evidence="3 4" key="1">
    <citation type="submission" date="2018-06" db="EMBL/GenBank/DDBJ databases">
        <title>Comparative genomics reveals the genomic features of Rhizophagus irregularis, R. cerebriforme, R. diaphanum and Gigaspora rosea, and their symbiotic lifestyle signature.</title>
        <authorList>
            <person name="Morin E."/>
            <person name="San Clemente H."/>
            <person name="Chen E.C.H."/>
            <person name="De La Providencia I."/>
            <person name="Hainaut M."/>
            <person name="Kuo A."/>
            <person name="Kohler A."/>
            <person name="Murat C."/>
            <person name="Tang N."/>
            <person name="Roy S."/>
            <person name="Loubradou J."/>
            <person name="Henrissat B."/>
            <person name="Grigoriev I.V."/>
            <person name="Corradi N."/>
            <person name="Roux C."/>
            <person name="Martin F.M."/>
        </authorList>
    </citation>
    <scope>NUCLEOTIDE SEQUENCE [LARGE SCALE GENOMIC DNA]</scope>
    <source>
        <strain evidence="3 4">DAOM 227022</strain>
    </source>
</reference>
<keyword evidence="1" id="KW-0802">TPR repeat</keyword>
<evidence type="ECO:0000313" key="4">
    <source>
        <dbReference type="Proteomes" id="UP000265703"/>
    </source>
</evidence>
<dbReference type="InterPro" id="IPR053209">
    <property type="entry name" value="Gramillin-biosynth_MTr"/>
</dbReference>
<dbReference type="Gene3D" id="1.25.40.10">
    <property type="entry name" value="Tetratricopeptide repeat domain"/>
    <property type="match status" value="1"/>
</dbReference>
<dbReference type="PROSITE" id="PS50280">
    <property type="entry name" value="SET"/>
    <property type="match status" value="1"/>
</dbReference>
<organism evidence="3 4">
    <name type="scientific">Glomus cerebriforme</name>
    <dbReference type="NCBI Taxonomy" id="658196"/>
    <lineage>
        <taxon>Eukaryota</taxon>
        <taxon>Fungi</taxon>
        <taxon>Fungi incertae sedis</taxon>
        <taxon>Mucoromycota</taxon>
        <taxon>Glomeromycotina</taxon>
        <taxon>Glomeromycetes</taxon>
        <taxon>Glomerales</taxon>
        <taxon>Glomeraceae</taxon>
        <taxon>Glomus</taxon>
    </lineage>
</organism>
<dbReference type="PANTHER" id="PTHR47643">
    <property type="entry name" value="TPR DOMAIN PROTEIN (AFU_ORTHOLOGUE AFUA_5G12710)"/>
    <property type="match status" value="1"/>
</dbReference>
<protein>
    <recommendedName>
        <fullName evidence="2">SET domain-containing protein</fullName>
    </recommendedName>
</protein>
<dbReference type="AlphaFoldDB" id="A0A397S591"/>
<evidence type="ECO:0000256" key="1">
    <source>
        <dbReference type="PROSITE-ProRule" id="PRU00339"/>
    </source>
</evidence>
<gene>
    <name evidence="3" type="ORF">C1645_837422</name>
</gene>
<proteinExistence type="predicted"/>
<name>A0A397S591_9GLOM</name>
<comment type="caution">
    <text evidence="3">The sequence shown here is derived from an EMBL/GenBank/DDBJ whole genome shotgun (WGS) entry which is preliminary data.</text>
</comment>
<dbReference type="InterPro" id="IPR001214">
    <property type="entry name" value="SET_dom"/>
</dbReference>
<dbReference type="SUPFAM" id="SSF48452">
    <property type="entry name" value="TPR-like"/>
    <property type="match status" value="1"/>
</dbReference>
<keyword evidence="4" id="KW-1185">Reference proteome</keyword>
<accession>A0A397S591</accession>
<dbReference type="PROSITE" id="PS50005">
    <property type="entry name" value="TPR"/>
    <property type="match status" value="2"/>
</dbReference>
<feature type="repeat" description="TPR" evidence="1">
    <location>
        <begin position="186"/>
        <end position="219"/>
    </location>
</feature>
<sequence length="732" mass="84346">MQNAILRLNTSIISHKKSRKELIDEHKRLEFFGDESHKFVIHNTCQDKSSLNLQLRISIADLKVDNVPINRFLICRVITRFIKLDALFTLVEDPEGNVERLVLNNWTEIPKKDQSDCFYIDQLFLPVGTQLVIKNLSYNVAVDGNTIIHSNNPKDVIVIYHHDKKLFGDLKWSTVLNEKEVKRKTVDDFRHYGNNYFALNNFKAAINEYSNGIKLDPKNVTLLSNRAEAYLRLDQFFNALNDVENALKYEPSHLKAAYRKCKALCGLKRYQEAIITVRDLYQRLKINMNPSIIPMKQSTERLLMHVELLISENEKGQYDFTSIIDEFCEKSKIKIDSKGNDVWVNNVGPRLDHADYLINDIEISTIKGKGRGWIAKCDIPENTLLMVSKALKIVYNHEVSGHIMTHDNISNNKTVFIGSTEELITSITQKLLEEPYLCQEVYQLYDGLNLDKTDIINNRVVSVEVIGNTVNYNSFAFDSRIKNNYLNGSGIWILPSYFNHSCVDYNVSLYFLGDLLIVRSLQPISKGEELIINYITDSNYELRANHLESVEINCQCRICKLDRSESKEIKIRRAQLLSTFEKSIKPRISDNINPSIIKGLEEIIAGLRNLRKDHLDLEFDTFEFCRILSFAYRYNGNKKRALSIQEEVYDLHKTGYFPVKCCVMFDIAILNANLEQMKEAMKWFDAAVKTLVEPIIGDIKDDDVKLKKVALNLAEKISPDLIFIAKSLLGLK</sequence>
<dbReference type="PANTHER" id="PTHR47643:SF2">
    <property type="entry name" value="TPR DOMAIN PROTEIN (AFU_ORTHOLOGUE AFUA_5G12710)"/>
    <property type="match status" value="1"/>
</dbReference>
<dbReference type="SMART" id="SM00028">
    <property type="entry name" value="TPR"/>
    <property type="match status" value="2"/>
</dbReference>
<dbReference type="STRING" id="658196.A0A397S591"/>
<dbReference type="InterPro" id="IPR011990">
    <property type="entry name" value="TPR-like_helical_dom_sf"/>
</dbReference>
<dbReference type="OrthoDB" id="433738at2759"/>
<dbReference type="Proteomes" id="UP000265703">
    <property type="component" value="Unassembled WGS sequence"/>
</dbReference>
<dbReference type="Pfam" id="PF13414">
    <property type="entry name" value="TPR_11"/>
    <property type="match status" value="1"/>
</dbReference>
<dbReference type="InterPro" id="IPR046341">
    <property type="entry name" value="SET_dom_sf"/>
</dbReference>
<evidence type="ECO:0000259" key="2">
    <source>
        <dbReference type="PROSITE" id="PS50280"/>
    </source>
</evidence>
<dbReference type="SMART" id="SM00317">
    <property type="entry name" value="SET"/>
    <property type="match status" value="1"/>
</dbReference>
<dbReference type="Pfam" id="PF00856">
    <property type="entry name" value="SET"/>
    <property type="match status" value="1"/>
</dbReference>
<dbReference type="SUPFAM" id="SSF82199">
    <property type="entry name" value="SET domain"/>
    <property type="match status" value="1"/>
</dbReference>
<feature type="domain" description="SET" evidence="2">
    <location>
        <begin position="359"/>
        <end position="535"/>
    </location>
</feature>
<dbReference type="CDD" id="cd20071">
    <property type="entry name" value="SET_SMYD"/>
    <property type="match status" value="1"/>
</dbReference>
<feature type="repeat" description="TPR" evidence="1">
    <location>
        <begin position="220"/>
        <end position="253"/>
    </location>
</feature>